<accession>L1JI37</accession>
<feature type="region of interest" description="Disordered" evidence="1">
    <location>
        <begin position="24"/>
        <end position="45"/>
    </location>
</feature>
<name>L1JI37_GUITC</name>
<dbReference type="GeneID" id="17304753"/>
<evidence type="ECO:0000313" key="4">
    <source>
        <dbReference type="EnsemblProtists" id="EKX47982"/>
    </source>
</evidence>
<reference evidence="4" key="3">
    <citation type="submission" date="2016-03" db="UniProtKB">
        <authorList>
            <consortium name="EnsemblProtists"/>
        </authorList>
    </citation>
    <scope>IDENTIFICATION</scope>
</reference>
<dbReference type="HOGENOM" id="CLU_2311530_0_0_1"/>
<dbReference type="EnsemblProtists" id="EKX47982">
    <property type="protein sequence ID" value="EKX47982"/>
    <property type="gene ID" value="GUITHDRAFT_106068"/>
</dbReference>
<reference evidence="3 5" key="1">
    <citation type="journal article" date="2012" name="Nature">
        <title>Algal genomes reveal evolutionary mosaicism and the fate of nucleomorphs.</title>
        <authorList>
            <consortium name="DOE Joint Genome Institute"/>
            <person name="Curtis B.A."/>
            <person name="Tanifuji G."/>
            <person name="Burki F."/>
            <person name="Gruber A."/>
            <person name="Irimia M."/>
            <person name="Maruyama S."/>
            <person name="Arias M.C."/>
            <person name="Ball S.G."/>
            <person name="Gile G.H."/>
            <person name="Hirakawa Y."/>
            <person name="Hopkins J.F."/>
            <person name="Kuo A."/>
            <person name="Rensing S.A."/>
            <person name="Schmutz J."/>
            <person name="Symeonidi A."/>
            <person name="Elias M."/>
            <person name="Eveleigh R.J."/>
            <person name="Herman E.K."/>
            <person name="Klute M.J."/>
            <person name="Nakayama T."/>
            <person name="Obornik M."/>
            <person name="Reyes-Prieto A."/>
            <person name="Armbrust E.V."/>
            <person name="Aves S.J."/>
            <person name="Beiko R.G."/>
            <person name="Coutinho P."/>
            <person name="Dacks J.B."/>
            <person name="Durnford D.G."/>
            <person name="Fast N.M."/>
            <person name="Green B.R."/>
            <person name="Grisdale C.J."/>
            <person name="Hempel F."/>
            <person name="Henrissat B."/>
            <person name="Hoppner M.P."/>
            <person name="Ishida K."/>
            <person name="Kim E."/>
            <person name="Koreny L."/>
            <person name="Kroth P.G."/>
            <person name="Liu Y."/>
            <person name="Malik S.B."/>
            <person name="Maier U.G."/>
            <person name="McRose D."/>
            <person name="Mock T."/>
            <person name="Neilson J.A."/>
            <person name="Onodera N.T."/>
            <person name="Poole A.M."/>
            <person name="Pritham E.J."/>
            <person name="Richards T.A."/>
            <person name="Rocap G."/>
            <person name="Roy S.W."/>
            <person name="Sarai C."/>
            <person name="Schaack S."/>
            <person name="Shirato S."/>
            <person name="Slamovits C.H."/>
            <person name="Spencer D.F."/>
            <person name="Suzuki S."/>
            <person name="Worden A.Z."/>
            <person name="Zauner S."/>
            <person name="Barry K."/>
            <person name="Bell C."/>
            <person name="Bharti A.K."/>
            <person name="Crow J.A."/>
            <person name="Grimwood J."/>
            <person name="Kramer R."/>
            <person name="Lindquist E."/>
            <person name="Lucas S."/>
            <person name="Salamov A."/>
            <person name="McFadden G.I."/>
            <person name="Lane C.E."/>
            <person name="Keeling P.J."/>
            <person name="Gray M.W."/>
            <person name="Grigoriev I.V."/>
            <person name="Archibald J.M."/>
        </authorList>
    </citation>
    <scope>NUCLEOTIDE SEQUENCE</scope>
    <source>
        <strain evidence="3 5">CCMP2712</strain>
    </source>
</reference>
<dbReference type="Proteomes" id="UP000011087">
    <property type="component" value="Unassembled WGS sequence"/>
</dbReference>
<organism evidence="3">
    <name type="scientific">Guillardia theta (strain CCMP2712)</name>
    <name type="common">Cryptophyte</name>
    <dbReference type="NCBI Taxonomy" id="905079"/>
    <lineage>
        <taxon>Eukaryota</taxon>
        <taxon>Cryptophyceae</taxon>
        <taxon>Pyrenomonadales</taxon>
        <taxon>Geminigeraceae</taxon>
        <taxon>Guillardia</taxon>
    </lineage>
</organism>
<sequence>MATAWRGVMGLLVLVAMVGGGDPIEEEHQSQTPMRSCRHGRGKEEGHVVTWRKDEGEGAQVLVLEPVHGEVVPSVLYITWEVLYFDMADGFVEVASFASP</sequence>
<protein>
    <submittedName>
        <fullName evidence="3 4">Uncharacterized protein</fullName>
    </submittedName>
</protein>
<dbReference type="KEGG" id="gtt:GUITHDRAFT_106068"/>
<evidence type="ECO:0000313" key="3">
    <source>
        <dbReference type="EMBL" id="EKX47982.1"/>
    </source>
</evidence>
<reference evidence="5" key="2">
    <citation type="submission" date="2012-11" db="EMBL/GenBank/DDBJ databases">
        <authorList>
            <person name="Kuo A."/>
            <person name="Curtis B.A."/>
            <person name="Tanifuji G."/>
            <person name="Burki F."/>
            <person name="Gruber A."/>
            <person name="Irimia M."/>
            <person name="Maruyama S."/>
            <person name="Arias M.C."/>
            <person name="Ball S.G."/>
            <person name="Gile G.H."/>
            <person name="Hirakawa Y."/>
            <person name="Hopkins J.F."/>
            <person name="Rensing S.A."/>
            <person name="Schmutz J."/>
            <person name="Symeonidi A."/>
            <person name="Elias M."/>
            <person name="Eveleigh R.J."/>
            <person name="Herman E.K."/>
            <person name="Klute M.J."/>
            <person name="Nakayama T."/>
            <person name="Obornik M."/>
            <person name="Reyes-Prieto A."/>
            <person name="Armbrust E.V."/>
            <person name="Aves S.J."/>
            <person name="Beiko R.G."/>
            <person name="Coutinho P."/>
            <person name="Dacks J.B."/>
            <person name="Durnford D.G."/>
            <person name="Fast N.M."/>
            <person name="Green B.R."/>
            <person name="Grisdale C."/>
            <person name="Hempe F."/>
            <person name="Henrissat B."/>
            <person name="Hoppner M.P."/>
            <person name="Ishida K.-I."/>
            <person name="Kim E."/>
            <person name="Koreny L."/>
            <person name="Kroth P.G."/>
            <person name="Liu Y."/>
            <person name="Malik S.-B."/>
            <person name="Maier U.G."/>
            <person name="McRose D."/>
            <person name="Mock T."/>
            <person name="Neilson J.A."/>
            <person name="Onodera N.T."/>
            <person name="Poole A.M."/>
            <person name="Pritham E.J."/>
            <person name="Richards T.A."/>
            <person name="Rocap G."/>
            <person name="Roy S.W."/>
            <person name="Sarai C."/>
            <person name="Schaack S."/>
            <person name="Shirato S."/>
            <person name="Slamovits C.H."/>
            <person name="Spencer D.F."/>
            <person name="Suzuki S."/>
            <person name="Worden A.Z."/>
            <person name="Zauner S."/>
            <person name="Barry K."/>
            <person name="Bell C."/>
            <person name="Bharti A.K."/>
            <person name="Crow J.A."/>
            <person name="Grimwood J."/>
            <person name="Kramer R."/>
            <person name="Lindquist E."/>
            <person name="Lucas S."/>
            <person name="Salamov A."/>
            <person name="McFadden G.I."/>
            <person name="Lane C.E."/>
            <person name="Keeling P.J."/>
            <person name="Gray M.W."/>
            <person name="Grigoriev I.V."/>
            <person name="Archibald J.M."/>
        </authorList>
    </citation>
    <scope>NUCLEOTIDE SEQUENCE</scope>
    <source>
        <strain evidence="5">CCMP2712</strain>
    </source>
</reference>
<proteinExistence type="predicted"/>
<keyword evidence="5" id="KW-1185">Reference proteome</keyword>
<feature type="signal peptide" evidence="2">
    <location>
        <begin position="1"/>
        <end position="23"/>
    </location>
</feature>
<keyword evidence="2" id="KW-0732">Signal</keyword>
<feature type="chain" id="PRO_5008771370" evidence="2">
    <location>
        <begin position="24"/>
        <end position="100"/>
    </location>
</feature>
<evidence type="ECO:0000313" key="5">
    <source>
        <dbReference type="Proteomes" id="UP000011087"/>
    </source>
</evidence>
<dbReference type="AlphaFoldDB" id="L1JI37"/>
<evidence type="ECO:0000256" key="2">
    <source>
        <dbReference type="SAM" id="SignalP"/>
    </source>
</evidence>
<evidence type="ECO:0000256" key="1">
    <source>
        <dbReference type="SAM" id="MobiDB-lite"/>
    </source>
</evidence>
<dbReference type="EMBL" id="JH992987">
    <property type="protein sequence ID" value="EKX47982.1"/>
    <property type="molecule type" value="Genomic_DNA"/>
</dbReference>
<dbReference type="PaxDb" id="55529-EKX47982"/>
<dbReference type="RefSeq" id="XP_005834962.1">
    <property type="nucleotide sequence ID" value="XM_005834905.1"/>
</dbReference>
<gene>
    <name evidence="3" type="ORF">GUITHDRAFT_106068</name>
</gene>